<dbReference type="EMBL" id="JAEVHL010000001">
    <property type="protein sequence ID" value="MBM0274051.1"/>
    <property type="molecule type" value="Genomic_DNA"/>
</dbReference>
<organism evidence="1 2">
    <name type="scientific">Micromonospora tarensis</name>
    <dbReference type="NCBI Taxonomy" id="2806100"/>
    <lineage>
        <taxon>Bacteria</taxon>
        <taxon>Bacillati</taxon>
        <taxon>Actinomycetota</taxon>
        <taxon>Actinomycetes</taxon>
        <taxon>Micromonosporales</taxon>
        <taxon>Micromonosporaceae</taxon>
        <taxon>Micromonospora</taxon>
    </lineage>
</organism>
<evidence type="ECO:0000313" key="2">
    <source>
        <dbReference type="Proteomes" id="UP000622245"/>
    </source>
</evidence>
<proteinExistence type="predicted"/>
<accession>A0ABS1Y9Y4</accession>
<protein>
    <submittedName>
        <fullName evidence="1">Uncharacterized protein</fullName>
    </submittedName>
</protein>
<dbReference type="Proteomes" id="UP000622245">
    <property type="component" value="Unassembled WGS sequence"/>
</dbReference>
<reference evidence="1 2" key="1">
    <citation type="submission" date="2021-01" db="EMBL/GenBank/DDBJ databases">
        <title>Draft genome sequence of Micromonospora sp. strain STR1s_6.</title>
        <authorList>
            <person name="Karlyshev A."/>
            <person name="Jawad R."/>
        </authorList>
    </citation>
    <scope>NUCLEOTIDE SEQUENCE [LARGE SCALE GENOMIC DNA]</scope>
    <source>
        <strain evidence="1 2">STR1S-6</strain>
    </source>
</reference>
<evidence type="ECO:0000313" key="1">
    <source>
        <dbReference type="EMBL" id="MBM0274051.1"/>
    </source>
</evidence>
<name>A0ABS1Y9Y4_9ACTN</name>
<keyword evidence="2" id="KW-1185">Reference proteome</keyword>
<dbReference type="RefSeq" id="WP_203146472.1">
    <property type="nucleotide sequence ID" value="NZ_JAEVHL010000001.1"/>
</dbReference>
<sequence>MAFAGDDLELDRLARLHLSAARATLEHWRTRDAFEVERGLLRKFNATYSLVVHSMAQVAASLALHDHHLTYAARVNARVALEHALAAQWIVHSNDGEDEVIGSMNRIHRNMVRDLQKGGTVIPPQMQSDLHHPPGEPQVHIPAISDWFDGGTGAIYGLHRQLGGAVHVSLATLTTYLEWRGERETPALRPDGVGGRDPEQNLALGWSAVLAMSAIERLRSGQPYLAKIYKISDDHELVPDLRRAESAP</sequence>
<comment type="caution">
    <text evidence="1">The sequence shown here is derived from an EMBL/GenBank/DDBJ whole genome shotgun (WGS) entry which is preliminary data.</text>
</comment>
<gene>
    <name evidence="1" type="ORF">JM949_00525</name>
</gene>